<gene>
    <name evidence="2" type="ORF">V1633_06745</name>
</gene>
<organism evidence="2 3">
    <name type="scientific">Plantactinospora sonchi</name>
    <dbReference type="NCBI Taxonomy" id="1544735"/>
    <lineage>
        <taxon>Bacteria</taxon>
        <taxon>Bacillati</taxon>
        <taxon>Actinomycetota</taxon>
        <taxon>Actinomycetes</taxon>
        <taxon>Micromonosporales</taxon>
        <taxon>Micromonosporaceae</taxon>
        <taxon>Plantactinospora</taxon>
    </lineage>
</organism>
<feature type="region of interest" description="Disordered" evidence="1">
    <location>
        <begin position="45"/>
        <end position="100"/>
    </location>
</feature>
<proteinExistence type="predicted"/>
<evidence type="ECO:0000256" key="1">
    <source>
        <dbReference type="SAM" id="MobiDB-lite"/>
    </source>
</evidence>
<dbReference type="Proteomes" id="UP001332243">
    <property type="component" value="Unassembled WGS sequence"/>
</dbReference>
<reference evidence="2 3" key="1">
    <citation type="submission" date="2024-01" db="EMBL/GenBank/DDBJ databases">
        <title>Genome insights into Plantactinospora sonchi sp. nov.</title>
        <authorList>
            <person name="Wang L."/>
        </authorList>
    </citation>
    <scope>NUCLEOTIDE SEQUENCE [LARGE SCALE GENOMIC DNA]</scope>
    <source>
        <strain evidence="2 3">NEAU-QY2</strain>
    </source>
</reference>
<accession>A0ABU7RNX2</accession>
<sequence>MSAWRGRAVEPADPESTAPAPPPPVRTIVAAARLDGPPAAHLAALVRADRPAAVTPPTGATPQPDVAPPTGAATRPDAPPPPAVTHPAVAEPGPARSTANVASPARLPWLHSAPPVLRIICWQVVLVLAILAVGRRWPVAVALGGTAAVGLLLSATRVRGTWLSTVLARRLRLLLRRRAYRLPIGGDGSSRLLALLAPGARVRPADLGGEAAAVVSRPDAMVAVLRPVNVDAVQLCRTAMSGALSPDGDEPDPRPETHLVLHRGAGQAPARGWLTVRVRRGVDIAGDEVLRLVLANAVRRLLRRTRRRHLELAALPGPDVLAVLTALTHTGPGRGDLREEWRYWWAGPVCQVTLRLSGESTAADDAADQLTRLLAEVPEVAVTVAVAAHPGNLAGALRIAATTPETTDTAADRLTALGPRLGVRLERLDGRHGRAVAATLPIGGNLG</sequence>
<protein>
    <recommendedName>
        <fullName evidence="4">Type VII secretion protein EccE</fullName>
    </recommendedName>
</protein>
<feature type="region of interest" description="Disordered" evidence="1">
    <location>
        <begin position="1"/>
        <end position="32"/>
    </location>
</feature>
<comment type="caution">
    <text evidence="2">The sequence shown here is derived from an EMBL/GenBank/DDBJ whole genome shotgun (WGS) entry which is preliminary data.</text>
</comment>
<evidence type="ECO:0000313" key="2">
    <source>
        <dbReference type="EMBL" id="MEE6258192.1"/>
    </source>
</evidence>
<name>A0ABU7RNX2_9ACTN</name>
<evidence type="ECO:0000313" key="3">
    <source>
        <dbReference type="Proteomes" id="UP001332243"/>
    </source>
</evidence>
<keyword evidence="3" id="KW-1185">Reference proteome</keyword>
<feature type="compositionally biased region" description="Low complexity" evidence="1">
    <location>
        <begin position="51"/>
        <end position="76"/>
    </location>
</feature>
<dbReference type="RefSeq" id="WP_331213317.1">
    <property type="nucleotide sequence ID" value="NZ_JAZGQK010000006.1"/>
</dbReference>
<evidence type="ECO:0008006" key="4">
    <source>
        <dbReference type="Google" id="ProtNLM"/>
    </source>
</evidence>
<dbReference type="EMBL" id="JAZGQK010000006">
    <property type="protein sequence ID" value="MEE6258192.1"/>
    <property type="molecule type" value="Genomic_DNA"/>
</dbReference>